<comment type="caution">
    <text evidence="6">The sequence shown here is derived from an EMBL/GenBank/DDBJ whole genome shotgun (WGS) entry which is preliminary data.</text>
</comment>
<dbReference type="InterPro" id="IPR058163">
    <property type="entry name" value="LysR-type_TF_proteobact-type"/>
</dbReference>
<dbReference type="OrthoDB" id="9813056at2"/>
<dbReference type="Gene3D" id="3.40.190.290">
    <property type="match status" value="1"/>
</dbReference>
<dbReference type="GO" id="GO:0003677">
    <property type="term" value="F:DNA binding"/>
    <property type="evidence" value="ECO:0007669"/>
    <property type="project" value="UniProtKB-KW"/>
</dbReference>
<keyword evidence="4" id="KW-0804">Transcription</keyword>
<evidence type="ECO:0000313" key="7">
    <source>
        <dbReference type="Proteomes" id="UP000053690"/>
    </source>
</evidence>
<dbReference type="STRING" id="1685378.AVO44_05360"/>
<dbReference type="InterPro" id="IPR036388">
    <property type="entry name" value="WH-like_DNA-bd_sf"/>
</dbReference>
<dbReference type="AlphaFoldDB" id="A0A0X3U0F7"/>
<dbReference type="GO" id="GO:0003700">
    <property type="term" value="F:DNA-binding transcription factor activity"/>
    <property type="evidence" value="ECO:0007669"/>
    <property type="project" value="InterPro"/>
</dbReference>
<dbReference type="PANTHER" id="PTHR30537">
    <property type="entry name" value="HTH-TYPE TRANSCRIPTIONAL REGULATOR"/>
    <property type="match status" value="1"/>
</dbReference>
<protein>
    <submittedName>
        <fullName evidence="6">LysR family transcriptional regulator</fullName>
    </submittedName>
</protein>
<dbReference type="RefSeq" id="WP_068333644.1">
    <property type="nucleotide sequence ID" value="NZ_LQBP01000002.1"/>
</dbReference>
<comment type="similarity">
    <text evidence="1">Belongs to the LysR transcriptional regulatory family.</text>
</comment>
<dbReference type="PANTHER" id="PTHR30537:SF5">
    <property type="entry name" value="HTH-TYPE TRANSCRIPTIONAL ACTIVATOR TTDR-RELATED"/>
    <property type="match status" value="1"/>
</dbReference>
<evidence type="ECO:0000256" key="3">
    <source>
        <dbReference type="ARBA" id="ARBA00023125"/>
    </source>
</evidence>
<evidence type="ECO:0000256" key="2">
    <source>
        <dbReference type="ARBA" id="ARBA00023015"/>
    </source>
</evidence>
<dbReference type="Proteomes" id="UP000053690">
    <property type="component" value="Unassembled WGS sequence"/>
</dbReference>
<dbReference type="InterPro" id="IPR000847">
    <property type="entry name" value="LysR_HTH_N"/>
</dbReference>
<dbReference type="InterPro" id="IPR005119">
    <property type="entry name" value="LysR_subst-bd"/>
</dbReference>
<dbReference type="PROSITE" id="PS50931">
    <property type="entry name" value="HTH_LYSR"/>
    <property type="match status" value="1"/>
</dbReference>
<evidence type="ECO:0000259" key="5">
    <source>
        <dbReference type="PROSITE" id="PS50931"/>
    </source>
</evidence>
<gene>
    <name evidence="6" type="ORF">AVO44_05360</name>
</gene>
<evidence type="ECO:0000256" key="4">
    <source>
        <dbReference type="ARBA" id="ARBA00023163"/>
    </source>
</evidence>
<dbReference type="Pfam" id="PF00126">
    <property type="entry name" value="HTH_1"/>
    <property type="match status" value="1"/>
</dbReference>
<dbReference type="Gene3D" id="1.10.10.10">
    <property type="entry name" value="Winged helix-like DNA-binding domain superfamily/Winged helix DNA-binding domain"/>
    <property type="match status" value="1"/>
</dbReference>
<sequence length="295" mass="32708">MDTIQGMRAFAAVAAHSSFTEAAKQIGISTKLTSKYVGQLEDRLNAQLFNRTTRSVTLTDTGRSYYERCLPLLEQFDELESLVQKRQTELAGRIRITAPTGFGSAELIHLLKPFQTEHPKVSIELHLSDHHVSMVEEGFDLAIRFGVLKESNLVARKLTDMRIVCCVSPEYLALHGTPKEPAALATHNCLLQTTGSFSDHWAFKAKGREYTVPVSGNFRANSPRAVAHMAADGLGIGRIPLYTAQSFLDTGKLQLLFEEQEALSLGLYAAYPQNRHLTARIRALIDHLAAQFRGV</sequence>
<evidence type="ECO:0000256" key="1">
    <source>
        <dbReference type="ARBA" id="ARBA00009437"/>
    </source>
</evidence>
<proteinExistence type="inferred from homology"/>
<dbReference type="InterPro" id="IPR036390">
    <property type="entry name" value="WH_DNA-bd_sf"/>
</dbReference>
<accession>A0A0X3U0F7</accession>
<dbReference type="SUPFAM" id="SSF53850">
    <property type="entry name" value="Periplasmic binding protein-like II"/>
    <property type="match status" value="1"/>
</dbReference>
<feature type="domain" description="HTH lysR-type" evidence="5">
    <location>
        <begin position="1"/>
        <end position="59"/>
    </location>
</feature>
<dbReference type="EMBL" id="LQBP01000002">
    <property type="protein sequence ID" value="KUJ81284.1"/>
    <property type="molecule type" value="Genomic_DNA"/>
</dbReference>
<evidence type="ECO:0000313" key="6">
    <source>
        <dbReference type="EMBL" id="KUJ81284.1"/>
    </source>
</evidence>
<dbReference type="SUPFAM" id="SSF46785">
    <property type="entry name" value="Winged helix' DNA-binding domain"/>
    <property type="match status" value="1"/>
</dbReference>
<name>A0A0X3U0F7_9RHOB</name>
<keyword evidence="3" id="KW-0238">DNA-binding</keyword>
<reference evidence="7" key="1">
    <citation type="submission" date="2015-12" db="EMBL/GenBank/DDBJ databases">
        <authorList>
            <person name="Zhang G."/>
            <person name="Stingl U."/>
        </authorList>
    </citation>
    <scope>NUCLEOTIDE SEQUENCE [LARGE SCALE GENOMIC DNA]</scope>
    <source>
        <strain evidence="7">ZGT108</strain>
    </source>
</reference>
<dbReference type="FunFam" id="3.40.190.290:FF:000001">
    <property type="entry name" value="Transcriptional regulator, LysR family"/>
    <property type="match status" value="1"/>
</dbReference>
<keyword evidence="7" id="KW-1185">Reference proteome</keyword>
<dbReference type="CDD" id="cd08422">
    <property type="entry name" value="PBP2_CrgA_like"/>
    <property type="match status" value="1"/>
</dbReference>
<dbReference type="FunFam" id="1.10.10.10:FF:000001">
    <property type="entry name" value="LysR family transcriptional regulator"/>
    <property type="match status" value="1"/>
</dbReference>
<dbReference type="Pfam" id="PF03466">
    <property type="entry name" value="LysR_substrate"/>
    <property type="match status" value="1"/>
</dbReference>
<organism evidence="6 7">
    <name type="scientific">Ruegeria profundi</name>
    <dbReference type="NCBI Taxonomy" id="1685378"/>
    <lineage>
        <taxon>Bacteria</taxon>
        <taxon>Pseudomonadati</taxon>
        <taxon>Pseudomonadota</taxon>
        <taxon>Alphaproteobacteria</taxon>
        <taxon>Rhodobacterales</taxon>
        <taxon>Roseobacteraceae</taxon>
        <taxon>Ruegeria</taxon>
    </lineage>
</organism>
<keyword evidence="2" id="KW-0805">Transcription regulation</keyword>